<reference evidence="2" key="1">
    <citation type="submission" date="2017-09" db="EMBL/GenBank/DDBJ databases">
        <title>Depth-based differentiation of microbial function through sediment-hosted aquifers and enrichment of novel symbionts in the deep terrestrial subsurface.</title>
        <authorList>
            <person name="Probst A.J."/>
            <person name="Ladd B."/>
            <person name="Jarett J.K."/>
            <person name="Geller-Mcgrath D.E."/>
            <person name="Sieber C.M.K."/>
            <person name="Emerson J.B."/>
            <person name="Anantharaman K."/>
            <person name="Thomas B.C."/>
            <person name="Malmstrom R."/>
            <person name="Stieglmeier M."/>
            <person name="Klingl A."/>
            <person name="Woyke T."/>
            <person name="Ryan C.M."/>
            <person name="Banfield J.F."/>
        </authorList>
    </citation>
    <scope>NUCLEOTIDE SEQUENCE [LARGE SCALE GENOMIC DNA]</scope>
</reference>
<dbReference type="AlphaFoldDB" id="A0A2M7XFR4"/>
<name>A0A2M7XFR4_9BACT</name>
<accession>A0A2M7XFR4</accession>
<dbReference type="EMBL" id="PFWT01000009">
    <property type="protein sequence ID" value="PJA46702.1"/>
    <property type="molecule type" value="Genomic_DNA"/>
</dbReference>
<comment type="caution">
    <text evidence="1">The sequence shown here is derived from an EMBL/GenBank/DDBJ whole genome shotgun (WGS) entry which is preliminary data.</text>
</comment>
<proteinExistence type="predicted"/>
<dbReference type="Proteomes" id="UP000231263">
    <property type="component" value="Unassembled WGS sequence"/>
</dbReference>
<evidence type="ECO:0000313" key="2">
    <source>
        <dbReference type="Proteomes" id="UP000231263"/>
    </source>
</evidence>
<organism evidence="1 2">
    <name type="scientific">Candidatus Uhrbacteria bacterium CG_4_9_14_3_um_filter_41_35</name>
    <dbReference type="NCBI Taxonomy" id="1975034"/>
    <lineage>
        <taxon>Bacteria</taxon>
        <taxon>Candidatus Uhriibacteriota</taxon>
    </lineage>
</organism>
<evidence type="ECO:0000313" key="1">
    <source>
        <dbReference type="EMBL" id="PJA46702.1"/>
    </source>
</evidence>
<sequence length="224" mass="24841">MTACSVQTTINDEIESNIETSNNTYVLDLSWRYLELEVTDEEAVDINDEVRNLDPNELRSFMDELMRLQGADVDNTYIANVVVEEAIKQGIAPFDLDVQVVYDALEGDLYRSCLPGQSTCTVWSPAYQTSLYGGSCGYGCTSGTWMDRQSTGACEWGGCDHRFHFPTANKTTIDGKTTAYDNWINSYSSILGEHWSGSTYAVLGHGQMLLSGIFVPSASKLQVY</sequence>
<gene>
    <name evidence="1" type="ORF">CO173_02965</name>
</gene>
<protein>
    <submittedName>
        <fullName evidence="1">Uncharacterized protein</fullName>
    </submittedName>
</protein>